<evidence type="ECO:0000256" key="10">
    <source>
        <dbReference type="ARBA" id="ARBA00022932"/>
    </source>
</evidence>
<dbReference type="FunFam" id="1.10.150.810:FF:000003">
    <property type="entry name" value="DNA polymerase kappa subunit"/>
    <property type="match status" value="1"/>
</dbReference>
<dbReference type="OrthoDB" id="1747274at2759"/>
<dbReference type="Proteomes" id="UP000279236">
    <property type="component" value="Unassembled WGS sequence"/>
</dbReference>
<name>A0A427XVZ8_9TREE</name>
<dbReference type="NCBIfam" id="NF002677">
    <property type="entry name" value="PRK02406.1"/>
    <property type="match status" value="1"/>
</dbReference>
<dbReference type="Gene3D" id="3.30.70.270">
    <property type="match status" value="1"/>
</dbReference>
<evidence type="ECO:0000259" key="14">
    <source>
        <dbReference type="PROSITE" id="PS50173"/>
    </source>
</evidence>
<dbReference type="GO" id="GO:0070987">
    <property type="term" value="P:error-free translesion synthesis"/>
    <property type="evidence" value="ECO:0007669"/>
    <property type="project" value="UniProtKB-ARBA"/>
</dbReference>
<comment type="caution">
    <text evidence="15">The sequence shown here is derived from an EMBL/GenBank/DDBJ whole genome shotgun (WGS) entry which is preliminary data.</text>
</comment>
<dbReference type="GO" id="GO:0005634">
    <property type="term" value="C:nucleus"/>
    <property type="evidence" value="ECO:0007669"/>
    <property type="project" value="TreeGrafter"/>
</dbReference>
<comment type="similarity">
    <text evidence="1">Belongs to the DNA polymerase type-Y family.</text>
</comment>
<proteinExistence type="inferred from homology"/>
<evidence type="ECO:0000256" key="3">
    <source>
        <dbReference type="ARBA" id="ARBA00016178"/>
    </source>
</evidence>
<keyword evidence="4" id="KW-0808">Transferase</keyword>
<dbReference type="FunFam" id="3.40.1170.60:FF:000014">
    <property type="entry name" value="Related to DNA polymerase kappa"/>
    <property type="match status" value="1"/>
</dbReference>
<dbReference type="InterPro" id="IPR043502">
    <property type="entry name" value="DNA/RNA_pol_sf"/>
</dbReference>
<feature type="region of interest" description="Disordered" evidence="13">
    <location>
        <begin position="556"/>
        <end position="602"/>
    </location>
</feature>
<dbReference type="InterPro" id="IPR024728">
    <property type="entry name" value="PolY_HhH_motif"/>
</dbReference>
<dbReference type="SUPFAM" id="SSF100879">
    <property type="entry name" value="Lesion bypass DNA polymerase (Y-family), little finger domain"/>
    <property type="match status" value="1"/>
</dbReference>
<dbReference type="RefSeq" id="XP_028477038.1">
    <property type="nucleotide sequence ID" value="XM_028622146.1"/>
</dbReference>
<dbReference type="GO" id="GO:0042276">
    <property type="term" value="P:error-prone translesion synthesis"/>
    <property type="evidence" value="ECO:0007669"/>
    <property type="project" value="TreeGrafter"/>
</dbReference>
<organism evidence="15 16">
    <name type="scientific">Apiotrichum porosum</name>
    <dbReference type="NCBI Taxonomy" id="105984"/>
    <lineage>
        <taxon>Eukaryota</taxon>
        <taxon>Fungi</taxon>
        <taxon>Dikarya</taxon>
        <taxon>Basidiomycota</taxon>
        <taxon>Agaricomycotina</taxon>
        <taxon>Tremellomycetes</taxon>
        <taxon>Trichosporonales</taxon>
        <taxon>Trichosporonaceae</taxon>
        <taxon>Apiotrichum</taxon>
    </lineage>
</organism>
<feature type="domain" description="UmuC" evidence="14">
    <location>
        <begin position="114"/>
        <end position="293"/>
    </location>
</feature>
<evidence type="ECO:0000313" key="16">
    <source>
        <dbReference type="Proteomes" id="UP000279236"/>
    </source>
</evidence>
<dbReference type="GO" id="GO:0006260">
    <property type="term" value="P:DNA replication"/>
    <property type="evidence" value="ECO:0007669"/>
    <property type="project" value="UniProtKB-KW"/>
</dbReference>
<keyword evidence="16" id="KW-1185">Reference proteome</keyword>
<evidence type="ECO:0000256" key="5">
    <source>
        <dbReference type="ARBA" id="ARBA00022695"/>
    </source>
</evidence>
<feature type="region of interest" description="Disordered" evidence="13">
    <location>
        <begin position="486"/>
        <end position="515"/>
    </location>
</feature>
<keyword evidence="5" id="KW-0548">Nucleotidyltransferase</keyword>
<feature type="compositionally biased region" description="Basic and acidic residues" evidence="13">
    <location>
        <begin position="491"/>
        <end position="505"/>
    </location>
</feature>
<dbReference type="InterPro" id="IPR001126">
    <property type="entry name" value="UmuC"/>
</dbReference>
<evidence type="ECO:0000256" key="2">
    <source>
        <dbReference type="ARBA" id="ARBA00012417"/>
    </source>
</evidence>
<dbReference type="EC" id="2.7.7.7" evidence="2"/>
<dbReference type="GO" id="GO:0046872">
    <property type="term" value="F:metal ion binding"/>
    <property type="evidence" value="ECO:0007669"/>
    <property type="project" value="UniProtKB-KW"/>
</dbReference>
<sequence length="602" mass="66547">MAANPKADAMTEEERCAVEKRQRDFERSLAGASVGKAGLALDQSEINRRIAEASKDSKFFKHQQRKDAELNEKIEWFQAKRDSLLAASDILKLEADADKILVEVEAKRDLSQTIVHVDMDMFYAAVEIQRDPTLKGKAFGVGGGVLCTASYEARKYGCRSGMAGFVARKLCPHIIITDLHFDLYGAASKKVRDVLQQYDENLAMAGLDEGYLNITPYMSSHNLTAMEVVEHLRAEVEANTGLTISAGIAPNRMLAKICSDKNKPNGVFELDFSRDAITAFMRELPVRKIPGFGRVTERCLEGLGVEVCGDIYTRRAELLLMDHWFTFRGLCKAYLGIADNTVEPGKRENRKSVGVERTFREKSNNDEILGELESIAEELEGDLERLKYSGRTVTVKFKLHTFESKSRAHSVTKFINSKDDILPIALELMRKEFPVRIRLLGIRMSTLKDLTVPEKGIKQFFGSTSATPAASSSTTEAIDVTQLDDDDDDVELLKRKPGGSDERSPSVELDPSPSMVAGPVCPICSRTLDAGTSNVELNEHIDLCLNHDAFGDEFGVSLSPPKKRPAGSVGTDVGDRGGKKKRRGGKTQSSGSVLDWLKRSQQ</sequence>
<dbReference type="Gene3D" id="3.30.160.60">
    <property type="entry name" value="Classic Zinc Finger"/>
    <property type="match status" value="1"/>
</dbReference>
<evidence type="ECO:0000313" key="15">
    <source>
        <dbReference type="EMBL" id="RSH83086.1"/>
    </source>
</evidence>
<dbReference type="Pfam" id="PF00817">
    <property type="entry name" value="IMS"/>
    <property type="match status" value="1"/>
</dbReference>
<reference evidence="15 16" key="1">
    <citation type="submission" date="2018-11" db="EMBL/GenBank/DDBJ databases">
        <title>Genome sequence of Apiotrichum porosum DSM 27194.</title>
        <authorList>
            <person name="Aliyu H."/>
            <person name="Gorte O."/>
            <person name="Ochsenreither K."/>
        </authorList>
    </citation>
    <scope>NUCLEOTIDE SEQUENCE [LARGE SCALE GENOMIC DNA]</scope>
    <source>
        <strain evidence="15 16">DSM 27194</strain>
    </source>
</reference>
<dbReference type="GO" id="GO:0003684">
    <property type="term" value="F:damaged DNA binding"/>
    <property type="evidence" value="ECO:0007669"/>
    <property type="project" value="InterPro"/>
</dbReference>
<dbReference type="CDD" id="cd03586">
    <property type="entry name" value="PolY_Pol_IV_kappa"/>
    <property type="match status" value="1"/>
</dbReference>
<evidence type="ECO:0000256" key="13">
    <source>
        <dbReference type="SAM" id="MobiDB-lite"/>
    </source>
</evidence>
<dbReference type="InterPro" id="IPR050116">
    <property type="entry name" value="DNA_polymerase-Y"/>
</dbReference>
<keyword evidence="8" id="KW-0227">DNA damage</keyword>
<dbReference type="GO" id="GO:0006281">
    <property type="term" value="P:DNA repair"/>
    <property type="evidence" value="ECO:0007669"/>
    <property type="project" value="UniProtKB-KW"/>
</dbReference>
<keyword evidence="7" id="KW-0479">Metal-binding</keyword>
<keyword evidence="9" id="KW-0460">Magnesium</keyword>
<dbReference type="FunFam" id="3.30.1490.100:FF:000004">
    <property type="entry name" value="DNA polymerase IV"/>
    <property type="match status" value="1"/>
</dbReference>
<dbReference type="Pfam" id="PF11798">
    <property type="entry name" value="IMS_HHH"/>
    <property type="match status" value="1"/>
</dbReference>
<evidence type="ECO:0000256" key="1">
    <source>
        <dbReference type="ARBA" id="ARBA00010945"/>
    </source>
</evidence>
<dbReference type="PANTHER" id="PTHR11076">
    <property type="entry name" value="DNA REPAIR POLYMERASE UMUC / TRANSFERASE FAMILY MEMBER"/>
    <property type="match status" value="1"/>
</dbReference>
<dbReference type="Gene3D" id="3.30.1490.100">
    <property type="entry name" value="DNA polymerase, Y-family, little finger domain"/>
    <property type="match status" value="1"/>
</dbReference>
<dbReference type="Pfam" id="PF11799">
    <property type="entry name" value="IMS_C"/>
    <property type="match status" value="1"/>
</dbReference>
<evidence type="ECO:0000256" key="11">
    <source>
        <dbReference type="ARBA" id="ARBA00023204"/>
    </source>
</evidence>
<comment type="catalytic activity">
    <reaction evidence="12">
        <text>DNA(n) + a 2'-deoxyribonucleoside 5'-triphosphate = DNA(n+1) + diphosphate</text>
        <dbReference type="Rhea" id="RHEA:22508"/>
        <dbReference type="Rhea" id="RHEA-COMP:17339"/>
        <dbReference type="Rhea" id="RHEA-COMP:17340"/>
        <dbReference type="ChEBI" id="CHEBI:33019"/>
        <dbReference type="ChEBI" id="CHEBI:61560"/>
        <dbReference type="ChEBI" id="CHEBI:173112"/>
        <dbReference type="EC" id="2.7.7.7"/>
    </reaction>
</comment>
<keyword evidence="10" id="KW-0239">DNA-directed DNA polymerase</keyword>
<evidence type="ECO:0000256" key="9">
    <source>
        <dbReference type="ARBA" id="ARBA00022842"/>
    </source>
</evidence>
<evidence type="ECO:0000256" key="4">
    <source>
        <dbReference type="ARBA" id="ARBA00022679"/>
    </source>
</evidence>
<keyword evidence="6" id="KW-0235">DNA replication</keyword>
<gene>
    <name evidence="15" type="ORF">EHS24_006743</name>
</gene>
<evidence type="ECO:0000256" key="8">
    <source>
        <dbReference type="ARBA" id="ARBA00022763"/>
    </source>
</evidence>
<keyword evidence="11" id="KW-0234">DNA repair</keyword>
<evidence type="ECO:0000256" key="12">
    <source>
        <dbReference type="ARBA" id="ARBA00049244"/>
    </source>
</evidence>
<dbReference type="FunFam" id="3.30.70.270:FF:000014">
    <property type="entry name" value="DNA polymerase kappa subunit"/>
    <property type="match status" value="1"/>
</dbReference>
<dbReference type="STRING" id="105984.A0A427XVZ8"/>
<protein>
    <recommendedName>
        <fullName evidence="3">DNA polymerase kappa</fullName>
        <ecNumber evidence="2">2.7.7.7</ecNumber>
    </recommendedName>
</protein>
<dbReference type="GO" id="GO:0003887">
    <property type="term" value="F:DNA-directed DNA polymerase activity"/>
    <property type="evidence" value="ECO:0007669"/>
    <property type="project" value="UniProtKB-KW"/>
</dbReference>
<dbReference type="AlphaFoldDB" id="A0A427XVZ8"/>
<dbReference type="PANTHER" id="PTHR11076:SF33">
    <property type="entry name" value="DNA POLYMERASE KAPPA"/>
    <property type="match status" value="1"/>
</dbReference>
<evidence type="ECO:0000256" key="6">
    <source>
        <dbReference type="ARBA" id="ARBA00022705"/>
    </source>
</evidence>
<dbReference type="InterPro" id="IPR036775">
    <property type="entry name" value="DNA_pol_Y-fam_lit_finger_sf"/>
</dbReference>
<accession>A0A427XVZ8</accession>
<dbReference type="EMBL" id="RSCE01000004">
    <property type="protein sequence ID" value="RSH83086.1"/>
    <property type="molecule type" value="Genomic_DNA"/>
</dbReference>
<dbReference type="Gene3D" id="3.40.1170.60">
    <property type="match status" value="1"/>
</dbReference>
<dbReference type="InterPro" id="IPR017961">
    <property type="entry name" value="DNA_pol_Y-fam_little_finger"/>
</dbReference>
<dbReference type="GeneID" id="39591286"/>
<dbReference type="SUPFAM" id="SSF56672">
    <property type="entry name" value="DNA/RNA polymerases"/>
    <property type="match status" value="1"/>
</dbReference>
<evidence type="ECO:0000256" key="7">
    <source>
        <dbReference type="ARBA" id="ARBA00022723"/>
    </source>
</evidence>
<dbReference type="PROSITE" id="PS50173">
    <property type="entry name" value="UMUC"/>
    <property type="match status" value="1"/>
</dbReference>
<dbReference type="HAMAP" id="MF_01113">
    <property type="entry name" value="DNApol_IV"/>
    <property type="match status" value="1"/>
</dbReference>
<dbReference type="InterPro" id="IPR043128">
    <property type="entry name" value="Rev_trsase/Diguanyl_cyclase"/>
</dbReference>
<dbReference type="Gene3D" id="1.10.150.810">
    <property type="match status" value="2"/>
</dbReference>
<dbReference type="InterPro" id="IPR022880">
    <property type="entry name" value="DNApol_IV"/>
</dbReference>